<organism evidence="1 2">
    <name type="scientific">Coemansia nantahalensis</name>
    <dbReference type="NCBI Taxonomy" id="2789366"/>
    <lineage>
        <taxon>Eukaryota</taxon>
        <taxon>Fungi</taxon>
        <taxon>Fungi incertae sedis</taxon>
        <taxon>Zoopagomycota</taxon>
        <taxon>Kickxellomycotina</taxon>
        <taxon>Kickxellomycetes</taxon>
        <taxon>Kickxellales</taxon>
        <taxon>Kickxellaceae</taxon>
        <taxon>Coemansia</taxon>
    </lineage>
</organism>
<comment type="caution">
    <text evidence="1">The sequence shown here is derived from an EMBL/GenBank/DDBJ whole genome shotgun (WGS) entry which is preliminary data.</text>
</comment>
<feature type="non-terminal residue" evidence="1">
    <location>
        <position position="116"/>
    </location>
</feature>
<sequence length="116" mass="12453">MHVHGWLAAGTIGARLALSLYIPGPGLPESSQAAAAAVIRTPLATSAPNDFDQRRMLALVNSVRESHGLPPVVYHDKLMQLAQDHAVYQSTNHVVTHVDTSGPIGDRVSQLGLRWT</sequence>
<keyword evidence="2" id="KW-1185">Reference proteome</keyword>
<accession>A0ACC1JKL4</accession>
<reference evidence="1" key="1">
    <citation type="submission" date="2022-07" db="EMBL/GenBank/DDBJ databases">
        <title>Phylogenomic reconstructions and comparative analyses of Kickxellomycotina fungi.</title>
        <authorList>
            <person name="Reynolds N.K."/>
            <person name="Stajich J.E."/>
            <person name="Barry K."/>
            <person name="Grigoriev I.V."/>
            <person name="Crous P."/>
            <person name="Smith M.E."/>
        </authorList>
    </citation>
    <scope>NUCLEOTIDE SEQUENCE</scope>
    <source>
        <strain evidence="1">CBS 109366</strain>
    </source>
</reference>
<proteinExistence type="predicted"/>
<gene>
    <name evidence="1" type="ORF">IWQ57_006188</name>
</gene>
<dbReference type="EMBL" id="JANBUJ010003378">
    <property type="protein sequence ID" value="KAJ2760888.1"/>
    <property type="molecule type" value="Genomic_DNA"/>
</dbReference>
<evidence type="ECO:0000313" key="2">
    <source>
        <dbReference type="Proteomes" id="UP001140234"/>
    </source>
</evidence>
<dbReference type="Proteomes" id="UP001140234">
    <property type="component" value="Unassembled WGS sequence"/>
</dbReference>
<evidence type="ECO:0000313" key="1">
    <source>
        <dbReference type="EMBL" id="KAJ2760888.1"/>
    </source>
</evidence>
<name>A0ACC1JKL4_9FUNG</name>
<protein>
    <submittedName>
        <fullName evidence="1">Uncharacterized protein</fullName>
    </submittedName>
</protein>